<dbReference type="GO" id="GO:0006259">
    <property type="term" value="P:DNA metabolic process"/>
    <property type="evidence" value="ECO:0007669"/>
    <property type="project" value="UniProtKB-ARBA"/>
</dbReference>
<dbReference type="InterPro" id="IPR013520">
    <property type="entry name" value="Ribonucl_H"/>
</dbReference>
<reference evidence="8 9" key="1">
    <citation type="submission" date="2019-10" db="EMBL/GenBank/DDBJ databases">
        <title>A soil myxobacterium in the family Polyangiaceae.</title>
        <authorList>
            <person name="Li Y."/>
            <person name="Wang J."/>
        </authorList>
    </citation>
    <scope>NUCLEOTIDE SEQUENCE [LARGE SCALE GENOMIC DNA]</scope>
    <source>
        <strain evidence="8 9">DSM 14734</strain>
    </source>
</reference>
<dbReference type="EMBL" id="WJIE01000013">
    <property type="protein sequence ID" value="MRG96807.1"/>
    <property type="molecule type" value="Genomic_DNA"/>
</dbReference>
<keyword evidence="3 6" id="KW-0378">Hydrolase</keyword>
<evidence type="ECO:0000256" key="3">
    <source>
        <dbReference type="ARBA" id="ARBA00022801"/>
    </source>
</evidence>
<evidence type="ECO:0000256" key="4">
    <source>
        <dbReference type="ARBA" id="ARBA00022839"/>
    </source>
</evidence>
<dbReference type="Gene3D" id="3.30.420.10">
    <property type="entry name" value="Ribonuclease H-like superfamily/Ribonuclease H"/>
    <property type="match status" value="1"/>
</dbReference>
<protein>
    <recommendedName>
        <fullName evidence="5 6">Oligoribonuclease</fullName>
        <ecNumber evidence="6">3.1.-.-</ecNumber>
    </recommendedName>
</protein>
<evidence type="ECO:0000256" key="1">
    <source>
        <dbReference type="ARBA" id="ARBA00009921"/>
    </source>
</evidence>
<dbReference type="CDD" id="cd06135">
    <property type="entry name" value="Orn"/>
    <property type="match status" value="1"/>
</dbReference>
<keyword evidence="6" id="KW-0963">Cytoplasm</keyword>
<dbReference type="InterPro" id="IPR022894">
    <property type="entry name" value="Oligoribonuclease"/>
</dbReference>
<keyword evidence="9" id="KW-1185">Reference proteome</keyword>
<dbReference type="PANTHER" id="PTHR11046">
    <property type="entry name" value="OLIGORIBONUCLEASE, MITOCHONDRIAL"/>
    <property type="match status" value="1"/>
</dbReference>
<dbReference type="GO" id="GO:0003676">
    <property type="term" value="F:nucleic acid binding"/>
    <property type="evidence" value="ECO:0007669"/>
    <property type="project" value="InterPro"/>
</dbReference>
<evidence type="ECO:0000313" key="9">
    <source>
        <dbReference type="Proteomes" id="UP000440224"/>
    </source>
</evidence>
<dbReference type="HAMAP" id="MF_00045">
    <property type="entry name" value="Oligoribonuclease"/>
    <property type="match status" value="1"/>
</dbReference>
<feature type="domain" description="Exonuclease" evidence="7">
    <location>
        <begin position="7"/>
        <end position="179"/>
    </location>
</feature>
<dbReference type="NCBIfam" id="NF003765">
    <property type="entry name" value="PRK05359.1"/>
    <property type="match status" value="1"/>
</dbReference>
<sequence length="187" mass="21132">MAEPSDRLVWVDLEMTGLDPERCVIVEIATIITDSNLRVVEEGPNLVIHQPPEVLATMNDFVRDLHARSGLLERIPASTVSLEDAAAQTLAFVQKHVTKGTAPLCGNSVWKDREFLERYMPAFVAHLHYRMIDVSTLKELVKRWCPARQAPKKKETHRALDDIRESIEELAHYRSLLFAPLAARAQG</sequence>
<dbReference type="Proteomes" id="UP000440224">
    <property type="component" value="Unassembled WGS sequence"/>
</dbReference>
<evidence type="ECO:0000256" key="2">
    <source>
        <dbReference type="ARBA" id="ARBA00022722"/>
    </source>
</evidence>
<evidence type="ECO:0000313" key="8">
    <source>
        <dbReference type="EMBL" id="MRG96807.1"/>
    </source>
</evidence>
<dbReference type="PANTHER" id="PTHR11046:SF0">
    <property type="entry name" value="OLIGORIBONUCLEASE, MITOCHONDRIAL"/>
    <property type="match status" value="1"/>
</dbReference>
<dbReference type="SMART" id="SM00479">
    <property type="entry name" value="EXOIII"/>
    <property type="match status" value="1"/>
</dbReference>
<dbReference type="InterPro" id="IPR036397">
    <property type="entry name" value="RNaseH_sf"/>
</dbReference>
<accession>A0A6N7PZ14</accession>
<comment type="subcellular location">
    <subcellularLocation>
        <location evidence="6">Cytoplasm</location>
    </subcellularLocation>
</comment>
<evidence type="ECO:0000259" key="7">
    <source>
        <dbReference type="SMART" id="SM00479"/>
    </source>
</evidence>
<proteinExistence type="inferred from homology"/>
<dbReference type="EC" id="3.1.-.-" evidence="6"/>
<dbReference type="FunFam" id="3.30.420.10:FF:000003">
    <property type="entry name" value="Oligoribonuclease"/>
    <property type="match status" value="1"/>
</dbReference>
<dbReference type="RefSeq" id="WP_153823605.1">
    <property type="nucleotide sequence ID" value="NZ_WJIE01000013.1"/>
</dbReference>
<name>A0A6N7PZ14_9BACT</name>
<keyword evidence="2 6" id="KW-0540">Nuclease</keyword>
<dbReference type="OrthoDB" id="9801329at2"/>
<comment type="similarity">
    <text evidence="1 6">Belongs to the oligoribonuclease family.</text>
</comment>
<evidence type="ECO:0000256" key="5">
    <source>
        <dbReference type="ARBA" id="ARBA00070964"/>
    </source>
</evidence>
<dbReference type="GO" id="GO:0005737">
    <property type="term" value="C:cytoplasm"/>
    <property type="evidence" value="ECO:0007669"/>
    <property type="project" value="UniProtKB-SubCell"/>
</dbReference>
<feature type="active site" evidence="6">
    <location>
        <position position="129"/>
    </location>
</feature>
<comment type="caution">
    <text evidence="8">The sequence shown here is derived from an EMBL/GenBank/DDBJ whole genome shotgun (WGS) entry which is preliminary data.</text>
</comment>
<dbReference type="AlphaFoldDB" id="A0A6N7PZ14"/>
<keyword evidence="4 6" id="KW-0269">Exonuclease</keyword>
<organism evidence="8 9">
    <name type="scientific">Polyangium spumosum</name>
    <dbReference type="NCBI Taxonomy" id="889282"/>
    <lineage>
        <taxon>Bacteria</taxon>
        <taxon>Pseudomonadati</taxon>
        <taxon>Myxococcota</taxon>
        <taxon>Polyangia</taxon>
        <taxon>Polyangiales</taxon>
        <taxon>Polyangiaceae</taxon>
        <taxon>Polyangium</taxon>
    </lineage>
</organism>
<dbReference type="Pfam" id="PF00929">
    <property type="entry name" value="RNase_T"/>
    <property type="match status" value="1"/>
</dbReference>
<dbReference type="InterPro" id="IPR012337">
    <property type="entry name" value="RNaseH-like_sf"/>
</dbReference>
<evidence type="ECO:0000256" key="6">
    <source>
        <dbReference type="HAMAP-Rule" id="MF_00045"/>
    </source>
</evidence>
<comment type="function">
    <text evidence="6">3'-to-5' exoribonuclease specific for small oligoribonucleotides.</text>
</comment>
<gene>
    <name evidence="6" type="primary">orn</name>
    <name evidence="8" type="ORF">GF068_33520</name>
</gene>
<dbReference type="SUPFAM" id="SSF53098">
    <property type="entry name" value="Ribonuclease H-like"/>
    <property type="match status" value="1"/>
</dbReference>
<dbReference type="GO" id="GO:0000175">
    <property type="term" value="F:3'-5'-RNA exonuclease activity"/>
    <property type="evidence" value="ECO:0007669"/>
    <property type="project" value="InterPro"/>
</dbReference>